<keyword evidence="3" id="KW-0677">Repeat</keyword>
<dbReference type="PANTHER" id="PTHR45717:SF6">
    <property type="entry name" value="PENTACOTRIPEPTIDE-REPEAT REGION OF PRORP DOMAIN-CONTAINING PROTEIN"/>
    <property type="match status" value="1"/>
</dbReference>
<accession>A0AAP0JDW2</accession>
<dbReference type="Pfam" id="PF13041">
    <property type="entry name" value="PPR_2"/>
    <property type="match status" value="1"/>
</dbReference>
<keyword evidence="5" id="KW-0496">Mitochondrion</keyword>
<dbReference type="PROSITE" id="PS51375">
    <property type="entry name" value="PPR"/>
    <property type="match status" value="2"/>
</dbReference>
<dbReference type="Pfam" id="PF01535">
    <property type="entry name" value="PPR"/>
    <property type="match status" value="5"/>
</dbReference>
<evidence type="ECO:0000256" key="1">
    <source>
        <dbReference type="ARBA" id="ARBA00004173"/>
    </source>
</evidence>
<feature type="repeat" description="PPR" evidence="6">
    <location>
        <begin position="126"/>
        <end position="160"/>
    </location>
</feature>
<sequence length="494" mass="56655">MKLIRASSILRVSFFSTKTSISRSSDTLQKRVLSIIDPKTSIVPELEKWVEEGNTVEKEKLQTLIQRARNYRRPNHALELSQWMSDRRYFTLTENDIAIRLSLIYEVHGLEHAEKYFSSVPKQLKCVYPYGALLQCYVKEKSVEKAEDLMREMEEMDLVKDAFSYNMLVNLYAQTRQYGKIDSMMDEMDRKGIPQDKFTLNNLLSASASASDIEGMEKVLNQMEEDPDMFVDWNSYVIASNGYLKVGSTDKALPMLKKIEELIATRRTKIGFEYLLTLYASAGQKDDVYRIWKLMKSRGNLRSASYSCIIESLSRLNDIEGAEKILEEWESSCTGYDFRVLNRLVAAYCQNGLLEKAESVVRKAVEKVVECGRVPYASTWNILALGYLKNKQIVKAVEMSKNSMQVGRRGWKPNPDIVNSCMDYFEAQRDVEGAIDFCRLVTKSGALTREVYHSLLRTHIAADRPVLDILDQMESAGFSADEETKKILEKMPDQ</sequence>
<dbReference type="NCBIfam" id="TIGR00756">
    <property type="entry name" value="PPR"/>
    <property type="match status" value="2"/>
</dbReference>
<protein>
    <recommendedName>
        <fullName evidence="9">Pentatricopeptide repeat-containing protein</fullName>
    </recommendedName>
</protein>
<comment type="subcellular location">
    <subcellularLocation>
        <location evidence="1">Mitochondrion</location>
    </subcellularLocation>
</comment>
<feature type="repeat" description="PPR" evidence="6">
    <location>
        <begin position="161"/>
        <end position="195"/>
    </location>
</feature>
<organism evidence="7 8">
    <name type="scientific">Stephania cephalantha</name>
    <dbReference type="NCBI Taxonomy" id="152367"/>
    <lineage>
        <taxon>Eukaryota</taxon>
        <taxon>Viridiplantae</taxon>
        <taxon>Streptophyta</taxon>
        <taxon>Embryophyta</taxon>
        <taxon>Tracheophyta</taxon>
        <taxon>Spermatophyta</taxon>
        <taxon>Magnoliopsida</taxon>
        <taxon>Ranunculales</taxon>
        <taxon>Menispermaceae</taxon>
        <taxon>Menispermoideae</taxon>
        <taxon>Cissampelideae</taxon>
        <taxon>Stephania</taxon>
    </lineage>
</organism>
<keyword evidence="4" id="KW-0809">Transit peptide</keyword>
<dbReference type="Proteomes" id="UP001419268">
    <property type="component" value="Unassembled WGS sequence"/>
</dbReference>
<keyword evidence="8" id="KW-1185">Reference proteome</keyword>
<comment type="caution">
    <text evidence="7">The sequence shown here is derived from an EMBL/GenBank/DDBJ whole genome shotgun (WGS) entry which is preliminary data.</text>
</comment>
<gene>
    <name evidence="7" type="ORF">Scep_011293</name>
</gene>
<evidence type="ECO:0000256" key="5">
    <source>
        <dbReference type="ARBA" id="ARBA00023128"/>
    </source>
</evidence>
<evidence type="ECO:0000256" key="4">
    <source>
        <dbReference type="ARBA" id="ARBA00022946"/>
    </source>
</evidence>
<comment type="similarity">
    <text evidence="2">Belongs to the PPR family. P subfamily.</text>
</comment>
<name>A0AAP0JDW2_9MAGN</name>
<evidence type="ECO:0000256" key="2">
    <source>
        <dbReference type="ARBA" id="ARBA00007626"/>
    </source>
</evidence>
<proteinExistence type="inferred from homology"/>
<evidence type="ECO:0000313" key="7">
    <source>
        <dbReference type="EMBL" id="KAK9131765.1"/>
    </source>
</evidence>
<evidence type="ECO:0000256" key="3">
    <source>
        <dbReference type="ARBA" id="ARBA00022737"/>
    </source>
</evidence>
<evidence type="ECO:0000313" key="8">
    <source>
        <dbReference type="Proteomes" id="UP001419268"/>
    </source>
</evidence>
<dbReference type="FunFam" id="1.25.40.10:FF:000385">
    <property type="entry name" value="Pentatricopeptide repeat-containing protein mitochondrial"/>
    <property type="match status" value="1"/>
</dbReference>
<dbReference type="Gene3D" id="1.25.40.10">
    <property type="entry name" value="Tetratricopeptide repeat domain"/>
    <property type="match status" value="2"/>
</dbReference>
<reference evidence="7 8" key="1">
    <citation type="submission" date="2024-01" db="EMBL/GenBank/DDBJ databases">
        <title>Genome assemblies of Stephania.</title>
        <authorList>
            <person name="Yang L."/>
        </authorList>
    </citation>
    <scope>NUCLEOTIDE SEQUENCE [LARGE SCALE GENOMIC DNA]</scope>
    <source>
        <strain evidence="7">JXDWG</strain>
        <tissue evidence="7">Leaf</tissue>
    </source>
</reference>
<dbReference type="PANTHER" id="PTHR45717">
    <property type="entry name" value="OS12G0527900 PROTEIN"/>
    <property type="match status" value="1"/>
</dbReference>
<evidence type="ECO:0008006" key="9">
    <source>
        <dbReference type="Google" id="ProtNLM"/>
    </source>
</evidence>
<dbReference type="InterPro" id="IPR002885">
    <property type="entry name" value="PPR_rpt"/>
</dbReference>
<dbReference type="GO" id="GO:0003729">
    <property type="term" value="F:mRNA binding"/>
    <property type="evidence" value="ECO:0007669"/>
    <property type="project" value="UniProtKB-ARBA"/>
</dbReference>
<dbReference type="AlphaFoldDB" id="A0AAP0JDW2"/>
<dbReference type="GO" id="GO:0005739">
    <property type="term" value="C:mitochondrion"/>
    <property type="evidence" value="ECO:0007669"/>
    <property type="project" value="UniProtKB-SubCell"/>
</dbReference>
<dbReference type="EMBL" id="JBBNAG010000005">
    <property type="protein sequence ID" value="KAK9131765.1"/>
    <property type="molecule type" value="Genomic_DNA"/>
</dbReference>
<dbReference type="InterPro" id="IPR011990">
    <property type="entry name" value="TPR-like_helical_dom_sf"/>
</dbReference>
<evidence type="ECO:0000256" key="6">
    <source>
        <dbReference type="PROSITE-ProRule" id="PRU00708"/>
    </source>
</evidence>